<evidence type="ECO:0000313" key="2">
    <source>
        <dbReference type="EMBL" id="CDS40807.1"/>
    </source>
</evidence>
<sequence length="408" mass="46325">MYSTIPPAKVLSFTALSSGRFRSSKSSIRFKYRLWIAIFYTLTMIGLSEQFTQALNLEPNVRTHKQYRKVETPSSLPNPFRPQAATTNRMSSWLLPIPSQNLQINFEHFNSWIYKVANSFSALSNCLSGVDDSRTPIIQLKSGVGGFGAVTAFPVFRFYNSETHAYLSKSNLTSEVVAQDHNPFSQNIEWEWIPQPQNSGAFLRNKASRHFLCFNKHGRPTVRKRINLRRCLLHGFLPSRKLVVPVKLPKSTHKQLSLEKTHAAVKSESQLQTIITATNSSSNSGNPTGVRRSLRREHPPRSDNFAKFSIPVAVHLASKLHMPPWHIGFCPNGRAFANRKPYMTVCPNYRLSNRWNLLYICPPIPNQCRRPECRPIRHTVTQSGECPRACHFGIYCGDVSNVFISVNP</sequence>
<keyword evidence="3" id="KW-1185">Reference proteome</keyword>
<accession>A0A068YF11</accession>
<proteinExistence type="predicted"/>
<feature type="region of interest" description="Disordered" evidence="1">
    <location>
        <begin position="276"/>
        <end position="302"/>
    </location>
</feature>
<reference evidence="2" key="2">
    <citation type="submission" date="2015-11" db="EMBL/GenBank/DDBJ databases">
        <authorList>
            <person name="Zhang Y."/>
            <person name="Guo Z."/>
        </authorList>
    </citation>
    <scope>NUCLEOTIDE SEQUENCE</scope>
</reference>
<reference evidence="2" key="1">
    <citation type="journal article" date="2013" name="Nature">
        <title>The genomes of four tapeworm species reveal adaptations to parasitism.</title>
        <authorList>
            <person name="Tsai I.J."/>
            <person name="Zarowiecki M."/>
            <person name="Holroyd N."/>
            <person name="Garciarrubio A."/>
            <person name="Sanchez-Flores A."/>
            <person name="Brooks K.L."/>
            <person name="Tracey A."/>
            <person name="Bobes R.J."/>
            <person name="Fragoso G."/>
            <person name="Sciutto E."/>
            <person name="Aslett M."/>
            <person name="Beasley H."/>
            <person name="Bennett H.M."/>
            <person name="Cai J."/>
            <person name="Camicia F."/>
            <person name="Clark R."/>
            <person name="Cucher M."/>
            <person name="De Silva N."/>
            <person name="Day T.A."/>
            <person name="Deplazes P."/>
            <person name="Estrada K."/>
            <person name="Fernandez C."/>
            <person name="Holland P.W."/>
            <person name="Hou J."/>
            <person name="Hu S."/>
            <person name="Huckvale T."/>
            <person name="Hung S.S."/>
            <person name="Kamenetzky L."/>
            <person name="Keane J.A."/>
            <person name="Kiss F."/>
            <person name="Koziol U."/>
            <person name="Lambert O."/>
            <person name="Liu K."/>
            <person name="Luo X."/>
            <person name="Luo Y."/>
            <person name="Macchiaroli N."/>
            <person name="Nichol S."/>
            <person name="Paps J."/>
            <person name="Parkinson J."/>
            <person name="Pouchkina-Stantcheva N."/>
            <person name="Riddiford N."/>
            <person name="Rosenzvit M."/>
            <person name="Salinas G."/>
            <person name="Wasmuth J.D."/>
            <person name="Zamanian M."/>
            <person name="Zheng Y."/>
            <person name="Cai X."/>
            <person name="Soberon X."/>
            <person name="Olson P.D."/>
            <person name="Laclette J.P."/>
            <person name="Brehm K."/>
            <person name="Berriman M."/>
            <person name="Garciarrubio A."/>
            <person name="Bobes R.J."/>
            <person name="Fragoso G."/>
            <person name="Sanchez-Flores A."/>
            <person name="Estrada K."/>
            <person name="Cevallos M.A."/>
            <person name="Morett E."/>
            <person name="Gonzalez V."/>
            <person name="Portillo T."/>
            <person name="Ochoa-Leyva A."/>
            <person name="Jose M.V."/>
            <person name="Sciutto E."/>
            <person name="Landa A."/>
            <person name="Jimenez L."/>
            <person name="Valdes V."/>
            <person name="Carrero J.C."/>
            <person name="Larralde C."/>
            <person name="Morales-Montor J."/>
            <person name="Limon-Lason J."/>
            <person name="Soberon X."/>
            <person name="Laclette J.P."/>
        </authorList>
    </citation>
    <scope>NUCLEOTIDE SEQUENCE [LARGE SCALE GENOMIC DNA]</scope>
</reference>
<evidence type="ECO:0000313" key="3">
    <source>
        <dbReference type="Proteomes" id="UP000017246"/>
    </source>
</evidence>
<dbReference type="OMA" id="NIEWEWI"/>
<dbReference type="AlphaFoldDB" id="A0A068YF11"/>
<dbReference type="Proteomes" id="UP000017246">
    <property type="component" value="Unassembled WGS sequence"/>
</dbReference>
<organism evidence="2 3">
    <name type="scientific">Echinococcus multilocularis</name>
    <name type="common">Fox tapeworm</name>
    <dbReference type="NCBI Taxonomy" id="6211"/>
    <lineage>
        <taxon>Eukaryota</taxon>
        <taxon>Metazoa</taxon>
        <taxon>Spiralia</taxon>
        <taxon>Lophotrochozoa</taxon>
        <taxon>Platyhelminthes</taxon>
        <taxon>Cestoda</taxon>
        <taxon>Eucestoda</taxon>
        <taxon>Cyclophyllidea</taxon>
        <taxon>Taeniidae</taxon>
        <taxon>Echinococcus</taxon>
    </lineage>
</organism>
<gene>
    <name evidence="2" type="ORF">EmuJ_000840500</name>
</gene>
<dbReference type="EMBL" id="LN902841">
    <property type="protein sequence ID" value="CDS40807.1"/>
    <property type="molecule type" value="Genomic_DNA"/>
</dbReference>
<protein>
    <submittedName>
        <fullName evidence="2">Uncharacterized protein</fullName>
    </submittedName>
</protein>
<name>A0A068YF11_ECHMU</name>
<evidence type="ECO:0000256" key="1">
    <source>
        <dbReference type="SAM" id="MobiDB-lite"/>
    </source>
</evidence>
<dbReference type="OrthoDB" id="6251275at2759"/>